<dbReference type="Pfam" id="PF13563">
    <property type="entry name" value="2_5_RNA_ligase2"/>
    <property type="match status" value="1"/>
</dbReference>
<feature type="short sequence motif" description="HXTX 2" evidence="2">
    <location>
        <begin position="122"/>
        <end position="125"/>
    </location>
</feature>
<dbReference type="PANTHER" id="PTHR35561">
    <property type="entry name" value="RNA 2',3'-CYCLIC PHOSPHODIESTERASE"/>
    <property type="match status" value="1"/>
</dbReference>
<evidence type="ECO:0000256" key="2">
    <source>
        <dbReference type="HAMAP-Rule" id="MF_01940"/>
    </source>
</evidence>
<keyword evidence="1 2" id="KW-0378">Hydrolase</keyword>
<dbReference type="EMBL" id="JAEKJW010000001">
    <property type="protein sequence ID" value="MBN8195521.1"/>
    <property type="molecule type" value="Genomic_DNA"/>
</dbReference>
<name>A0A8I1SIL8_9PROT</name>
<dbReference type="PANTHER" id="PTHR35561:SF1">
    <property type="entry name" value="RNA 2',3'-CYCLIC PHOSPHODIESTERASE"/>
    <property type="match status" value="1"/>
</dbReference>
<dbReference type="InterPro" id="IPR009097">
    <property type="entry name" value="Cyclic_Pdiesterase"/>
</dbReference>
<comment type="similarity">
    <text evidence="2">Belongs to the 2H phosphoesterase superfamily. ThpR family.</text>
</comment>
<feature type="active site" description="Proton donor" evidence="2">
    <location>
        <position position="36"/>
    </location>
</feature>
<evidence type="ECO:0000313" key="4">
    <source>
        <dbReference type="Proteomes" id="UP000664405"/>
    </source>
</evidence>
<comment type="caution">
    <text evidence="3">The sequence shown here is derived from an EMBL/GenBank/DDBJ whole genome shotgun (WGS) entry which is preliminary data.</text>
</comment>
<dbReference type="GO" id="GO:0004113">
    <property type="term" value="F:2',3'-cyclic-nucleotide 3'-phosphodiesterase activity"/>
    <property type="evidence" value="ECO:0007669"/>
    <property type="project" value="InterPro"/>
</dbReference>
<evidence type="ECO:0000313" key="3">
    <source>
        <dbReference type="EMBL" id="MBN8195521.1"/>
    </source>
</evidence>
<comment type="catalytic activity">
    <reaction evidence="2">
        <text>a 3'-end 2',3'-cyclophospho-ribonucleotide-RNA + H2O = a 3'-end 2'-phospho-ribonucleotide-RNA + H(+)</text>
        <dbReference type="Rhea" id="RHEA:11828"/>
        <dbReference type="Rhea" id="RHEA-COMP:10464"/>
        <dbReference type="Rhea" id="RHEA-COMP:17353"/>
        <dbReference type="ChEBI" id="CHEBI:15377"/>
        <dbReference type="ChEBI" id="CHEBI:15378"/>
        <dbReference type="ChEBI" id="CHEBI:83064"/>
        <dbReference type="ChEBI" id="CHEBI:173113"/>
        <dbReference type="EC" id="3.1.4.58"/>
    </reaction>
</comment>
<accession>A0A8I1SIL8</accession>
<dbReference type="EC" id="3.1.4.58" evidence="2"/>
<dbReference type="GO" id="GO:0008664">
    <property type="term" value="F:RNA 2',3'-cyclic 3'-phosphodiesterase activity"/>
    <property type="evidence" value="ECO:0007669"/>
    <property type="project" value="UniProtKB-EC"/>
</dbReference>
<proteinExistence type="inferred from homology"/>
<dbReference type="SUPFAM" id="SSF55144">
    <property type="entry name" value="LigT-like"/>
    <property type="match status" value="1"/>
</dbReference>
<dbReference type="NCBIfam" id="TIGR02258">
    <property type="entry name" value="2_5_ligase"/>
    <property type="match status" value="1"/>
</dbReference>
<dbReference type="Proteomes" id="UP000664405">
    <property type="component" value="Unassembled WGS sequence"/>
</dbReference>
<dbReference type="HAMAP" id="MF_01940">
    <property type="entry name" value="RNA_CPDase"/>
    <property type="match status" value="1"/>
</dbReference>
<sequence>MRLFVGVEIPGDIAADLYPLARGIKGLDAQTPENMHITLKFIGNVDPGLAAEIDHALAQVSFEPFDLQVRGLDVFASSRKIRIFWAGIADQPALHRLAHRVENALLALDECPDMDMRKFTPHITLGRNRDAARATIEQTVADHVDLTSRVFTIDRFCLYQSHSTSDGPEFRVIAAYDGSDAVTRSSDRADAFAPQDMFGDMPDDITKDMTGDFK</sequence>
<dbReference type="Gene3D" id="3.90.1140.10">
    <property type="entry name" value="Cyclic phosphodiesterase"/>
    <property type="match status" value="1"/>
</dbReference>
<feature type="active site" description="Proton acceptor" evidence="2">
    <location>
        <position position="122"/>
    </location>
</feature>
<dbReference type="InterPro" id="IPR004175">
    <property type="entry name" value="RNA_CPDase"/>
</dbReference>
<organism evidence="3 4">
    <name type="scientific">Thalassospira povalilytica</name>
    <dbReference type="NCBI Taxonomy" id="732237"/>
    <lineage>
        <taxon>Bacteria</taxon>
        <taxon>Pseudomonadati</taxon>
        <taxon>Pseudomonadota</taxon>
        <taxon>Alphaproteobacteria</taxon>
        <taxon>Rhodospirillales</taxon>
        <taxon>Thalassospiraceae</taxon>
        <taxon>Thalassospira</taxon>
    </lineage>
</organism>
<dbReference type="AlphaFoldDB" id="A0A8I1SIL8"/>
<protein>
    <recommendedName>
        <fullName evidence="2">RNA 2',3'-cyclic phosphodiesterase</fullName>
        <shortName evidence="2">RNA 2',3'-CPDase</shortName>
        <ecNumber evidence="2">3.1.4.58</ecNumber>
    </recommendedName>
</protein>
<evidence type="ECO:0000256" key="1">
    <source>
        <dbReference type="ARBA" id="ARBA00022801"/>
    </source>
</evidence>
<feature type="short sequence motif" description="HXTX 1" evidence="2">
    <location>
        <begin position="36"/>
        <end position="39"/>
    </location>
</feature>
<dbReference type="RefSeq" id="WP_206926630.1">
    <property type="nucleotide sequence ID" value="NZ_JAEKJW010000001.1"/>
</dbReference>
<gene>
    <name evidence="3" type="primary">thpR</name>
    <name evidence="3" type="ORF">JF547_03235</name>
</gene>
<reference evidence="3" key="1">
    <citation type="submission" date="2020-12" db="EMBL/GenBank/DDBJ databases">
        <title>Oil enriched cultivation method for isolating marine PHA-producing bacteria.</title>
        <authorList>
            <person name="Zheng W."/>
            <person name="Yu S."/>
            <person name="Huang Y."/>
        </authorList>
    </citation>
    <scope>NUCLEOTIDE SEQUENCE</scope>
    <source>
        <strain evidence="3">SY-2-3</strain>
    </source>
</reference>
<comment type="function">
    <text evidence="2">Hydrolyzes RNA 2',3'-cyclic phosphodiester to an RNA 2'-phosphomonoester.</text>
</comment>